<dbReference type="EMBL" id="JABFAA010000001">
    <property type="protein sequence ID" value="MBA0674635.1"/>
    <property type="molecule type" value="Genomic_DNA"/>
</dbReference>
<name>A0A7J8WHV2_GOSAI</name>
<dbReference type="GO" id="GO:0016579">
    <property type="term" value="P:protein deubiquitination"/>
    <property type="evidence" value="ECO:0007669"/>
    <property type="project" value="TreeGrafter"/>
</dbReference>
<proteinExistence type="inferred from homology"/>
<dbReference type="Pfam" id="PF02338">
    <property type="entry name" value="OTU"/>
    <property type="match status" value="1"/>
</dbReference>
<dbReference type="EC" id="3.4.19.12" evidence="3"/>
<dbReference type="GO" id="GO:0004843">
    <property type="term" value="F:cysteine-type deubiquitinase activity"/>
    <property type="evidence" value="ECO:0007669"/>
    <property type="project" value="UniProtKB-EC"/>
</dbReference>
<reference evidence="8 9" key="1">
    <citation type="journal article" date="2019" name="Genome Biol. Evol.">
        <title>Insights into the evolution of the New World diploid cottons (Gossypium, subgenus Houzingenia) based on genome sequencing.</title>
        <authorList>
            <person name="Grover C.E."/>
            <person name="Arick M.A. 2nd"/>
            <person name="Thrash A."/>
            <person name="Conover J.L."/>
            <person name="Sanders W.S."/>
            <person name="Peterson D.G."/>
            <person name="Frelichowski J.E."/>
            <person name="Scheffler J.A."/>
            <person name="Scheffler B.E."/>
            <person name="Wendel J.F."/>
        </authorList>
    </citation>
    <scope>NUCLEOTIDE SEQUENCE [LARGE SCALE GENOMIC DNA]</scope>
    <source>
        <strain evidence="8">185</strain>
        <tissue evidence="8">Leaf</tissue>
    </source>
</reference>
<keyword evidence="9" id="KW-1185">Reference proteome</keyword>
<accession>A0A7J8WHV2</accession>
<evidence type="ECO:0000259" key="7">
    <source>
        <dbReference type="PROSITE" id="PS50802"/>
    </source>
</evidence>
<dbReference type="GO" id="GO:0061578">
    <property type="term" value="F:K63-linked deubiquitinase activity"/>
    <property type="evidence" value="ECO:0007669"/>
    <property type="project" value="TreeGrafter"/>
</dbReference>
<evidence type="ECO:0000256" key="3">
    <source>
        <dbReference type="ARBA" id="ARBA00012759"/>
    </source>
</evidence>
<comment type="catalytic activity">
    <reaction evidence="1">
        <text>Thiol-dependent hydrolysis of ester, thioester, amide, peptide and isopeptide bonds formed by the C-terminal Gly of ubiquitin (a 76-residue protein attached to proteins as an intracellular targeting signal).</text>
        <dbReference type="EC" id="3.4.19.12"/>
    </reaction>
</comment>
<dbReference type="InterPro" id="IPR003323">
    <property type="entry name" value="OTU_dom"/>
</dbReference>
<dbReference type="Gene3D" id="3.90.70.80">
    <property type="match status" value="1"/>
</dbReference>
<evidence type="ECO:0000256" key="1">
    <source>
        <dbReference type="ARBA" id="ARBA00000707"/>
    </source>
</evidence>
<keyword evidence="6" id="KW-0378">Hydrolase</keyword>
<dbReference type="PANTHER" id="PTHR12419">
    <property type="entry name" value="OTU DOMAIN CONTAINING PROTEIN"/>
    <property type="match status" value="1"/>
</dbReference>
<protein>
    <recommendedName>
        <fullName evidence="3">ubiquitinyl hydrolase 1</fullName>
        <ecNumber evidence="3">3.4.19.12</ecNumber>
    </recommendedName>
</protein>
<evidence type="ECO:0000256" key="5">
    <source>
        <dbReference type="ARBA" id="ARBA00022786"/>
    </source>
</evidence>
<evidence type="ECO:0000256" key="4">
    <source>
        <dbReference type="ARBA" id="ARBA00022670"/>
    </source>
</evidence>
<sequence length="209" mass="24280">MLEDGNCVFRAVADQVYRDFEAYHLVHQMCIDYMVIVSAFNLSDEYDQSFGFEDERERDHFSQFITEGFTSNCKRKRRDKVYGSNVEIQALSEMYNRPIHIYSYSIEPFNVFHGSYHTDTPPIRLRQSWRRGGSTLIWSLLRRKSSEWAEYLGNDKFKMHVERASTAEPSSSGAISESSKVEGSKEQVLSSWMELVLSMGFSYLQAIEA</sequence>
<dbReference type="SUPFAM" id="SSF54001">
    <property type="entry name" value="Cysteine proteinases"/>
    <property type="match status" value="1"/>
</dbReference>
<evidence type="ECO:0000313" key="9">
    <source>
        <dbReference type="Proteomes" id="UP000593577"/>
    </source>
</evidence>
<dbReference type="AlphaFoldDB" id="A0A7J8WHV2"/>
<feature type="domain" description="OTU" evidence="7">
    <location>
        <begin position="1"/>
        <end position="124"/>
    </location>
</feature>
<evidence type="ECO:0000313" key="8">
    <source>
        <dbReference type="EMBL" id="MBA0674635.1"/>
    </source>
</evidence>
<evidence type="ECO:0000256" key="2">
    <source>
        <dbReference type="ARBA" id="ARBA00010407"/>
    </source>
</evidence>
<keyword evidence="4" id="KW-0645">Protease</keyword>
<dbReference type="PROSITE" id="PS50802">
    <property type="entry name" value="OTU"/>
    <property type="match status" value="1"/>
</dbReference>
<dbReference type="InterPro" id="IPR050704">
    <property type="entry name" value="Peptidase_C85-like"/>
</dbReference>
<comment type="caution">
    <text evidence="8">The sequence shown here is derived from an EMBL/GenBank/DDBJ whole genome shotgun (WGS) entry which is preliminary data.</text>
</comment>
<dbReference type="Proteomes" id="UP000593577">
    <property type="component" value="Unassembled WGS sequence"/>
</dbReference>
<organism evidence="8 9">
    <name type="scientific">Gossypium aridum</name>
    <name type="common">American cotton</name>
    <name type="synonym">Erioxylum aridum</name>
    <dbReference type="NCBI Taxonomy" id="34290"/>
    <lineage>
        <taxon>Eukaryota</taxon>
        <taxon>Viridiplantae</taxon>
        <taxon>Streptophyta</taxon>
        <taxon>Embryophyta</taxon>
        <taxon>Tracheophyta</taxon>
        <taxon>Spermatophyta</taxon>
        <taxon>Magnoliopsida</taxon>
        <taxon>eudicotyledons</taxon>
        <taxon>Gunneridae</taxon>
        <taxon>Pentapetalae</taxon>
        <taxon>rosids</taxon>
        <taxon>malvids</taxon>
        <taxon>Malvales</taxon>
        <taxon>Malvaceae</taxon>
        <taxon>Malvoideae</taxon>
        <taxon>Gossypium</taxon>
    </lineage>
</organism>
<gene>
    <name evidence="8" type="ORF">Goari_016220</name>
</gene>
<keyword evidence="5" id="KW-0833">Ubl conjugation pathway</keyword>
<evidence type="ECO:0000256" key="6">
    <source>
        <dbReference type="ARBA" id="ARBA00022801"/>
    </source>
</evidence>
<comment type="similarity">
    <text evidence="2">Belongs to the peptidase C85 family.</text>
</comment>
<dbReference type="GO" id="GO:0006508">
    <property type="term" value="P:proteolysis"/>
    <property type="evidence" value="ECO:0007669"/>
    <property type="project" value="UniProtKB-KW"/>
</dbReference>
<dbReference type="PANTHER" id="PTHR12419:SF4">
    <property type="entry name" value="OTU DOMAIN-CONTAINING PROTEIN 5"/>
    <property type="match status" value="1"/>
</dbReference>
<dbReference type="InterPro" id="IPR038765">
    <property type="entry name" value="Papain-like_cys_pep_sf"/>
</dbReference>